<evidence type="ECO:0000313" key="1">
    <source>
        <dbReference type="EMBL" id="MBR7554199.1"/>
    </source>
</evidence>
<accession>A0A941HUB9</accession>
<proteinExistence type="predicted"/>
<dbReference type="Proteomes" id="UP000675431">
    <property type="component" value="Unassembled WGS sequence"/>
</dbReference>
<comment type="caution">
    <text evidence="1">The sequence shown here is derived from an EMBL/GenBank/DDBJ whole genome shotgun (WGS) entry which is preliminary data.</text>
</comment>
<sequence>MKQADIQPFLIEFFTSRQASIVEKSDGILTVKLTEQLDEQLMNRPFYWQYVKKLGKVGETMSVTFITDEEKRDQQKGEWIHFGSPRLDQIFHIIQREGAYTVLYEGCQSNSTTKTPLHPWLICNIRVKYRGFLSKDELVSVGIRLIDGTMRFQMMDEIEHKNFVSSVPNFCFTLPTIISTERAVERVTEELQQRIKQKSTHFVNKSHRLYEREMDMLKKLIIDDEKDDAEHQHAKDQIFERLYPQVDLEWINLGYFYVSEQMSKELIS</sequence>
<dbReference type="AlphaFoldDB" id="A0A941HUB9"/>
<evidence type="ECO:0000313" key="2">
    <source>
        <dbReference type="Proteomes" id="UP000675431"/>
    </source>
</evidence>
<keyword evidence="2" id="KW-1185">Reference proteome</keyword>
<name>A0A941HUB9_9BACI</name>
<dbReference type="Pfam" id="PF11079">
    <property type="entry name" value="YqhG"/>
    <property type="match status" value="1"/>
</dbReference>
<reference evidence="1 2" key="1">
    <citation type="submission" date="2021-04" db="EMBL/GenBank/DDBJ databases">
        <title>Allobacillus sp. nov. SKP8-2 isolated from shrimp paste.</title>
        <authorList>
            <person name="Tanasupawat S."/>
            <person name="Yiamsombat S."/>
            <person name="Kanchanasin P."/>
            <person name="Kuncharoen N."/>
        </authorList>
    </citation>
    <scope>NUCLEOTIDE SEQUENCE [LARGE SCALE GENOMIC DNA]</scope>
    <source>
        <strain evidence="1 2">SKP8-2</strain>
    </source>
</reference>
<evidence type="ECO:0008006" key="3">
    <source>
        <dbReference type="Google" id="ProtNLM"/>
    </source>
</evidence>
<gene>
    <name evidence="1" type="ORF">KC820_08530</name>
</gene>
<dbReference type="InterPro" id="IPR024562">
    <property type="entry name" value="YqhG"/>
</dbReference>
<dbReference type="RefSeq" id="WP_212370255.1">
    <property type="nucleotide sequence ID" value="NZ_JAGSIE010000024.1"/>
</dbReference>
<dbReference type="EMBL" id="JAGSIE010000024">
    <property type="protein sequence ID" value="MBR7554199.1"/>
    <property type="molecule type" value="Genomic_DNA"/>
</dbReference>
<organism evidence="1 2">
    <name type="scientific">Allobacillus saliphilus</name>
    <dbReference type="NCBI Taxonomy" id="2912308"/>
    <lineage>
        <taxon>Bacteria</taxon>
        <taxon>Bacillati</taxon>
        <taxon>Bacillota</taxon>
        <taxon>Bacilli</taxon>
        <taxon>Bacillales</taxon>
        <taxon>Bacillaceae</taxon>
        <taxon>Allobacillus</taxon>
    </lineage>
</organism>
<protein>
    <recommendedName>
        <fullName evidence="3">YqhG family protein</fullName>
    </recommendedName>
</protein>